<accession>A0A1I1AYB8</accession>
<dbReference type="InterPro" id="IPR039743">
    <property type="entry name" value="6GAL/EXGAL"/>
</dbReference>
<dbReference type="InterPro" id="IPR008979">
    <property type="entry name" value="Galactose-bd-like_sf"/>
</dbReference>
<dbReference type="InterPro" id="IPR017853">
    <property type="entry name" value="GH"/>
</dbReference>
<dbReference type="GO" id="GO:0004553">
    <property type="term" value="F:hydrolase activity, hydrolyzing O-glycosyl compounds"/>
    <property type="evidence" value="ECO:0007669"/>
    <property type="project" value="InterPro"/>
</dbReference>
<reference evidence="3 4" key="1">
    <citation type="submission" date="2016-10" db="EMBL/GenBank/DDBJ databases">
        <authorList>
            <person name="de Groot N.N."/>
        </authorList>
    </citation>
    <scope>NUCLEOTIDE SEQUENCE [LARGE SCALE GENOMIC DNA]</scope>
    <source>
        <strain evidence="3 4">CGMCC 4.6945</strain>
    </source>
</reference>
<organism evidence="3 4">
    <name type="scientific">Cellulomonas marina</name>
    <dbReference type="NCBI Taxonomy" id="988821"/>
    <lineage>
        <taxon>Bacteria</taxon>
        <taxon>Bacillati</taxon>
        <taxon>Actinomycetota</taxon>
        <taxon>Actinomycetes</taxon>
        <taxon>Micrococcales</taxon>
        <taxon>Cellulomonadaceae</taxon>
        <taxon>Cellulomonas</taxon>
    </lineage>
</organism>
<dbReference type="EMBL" id="FOKA01000026">
    <property type="protein sequence ID" value="SFB42406.1"/>
    <property type="molecule type" value="Genomic_DNA"/>
</dbReference>
<dbReference type="InterPro" id="IPR011081">
    <property type="entry name" value="Big_4"/>
</dbReference>
<dbReference type="Gene3D" id="2.60.120.260">
    <property type="entry name" value="Galactose-binding domain-like"/>
    <property type="match status" value="1"/>
</dbReference>
<evidence type="ECO:0000256" key="1">
    <source>
        <dbReference type="SAM" id="SignalP"/>
    </source>
</evidence>
<dbReference type="Pfam" id="PF14587">
    <property type="entry name" value="Glyco_hydr_30_2"/>
    <property type="match status" value="1"/>
</dbReference>
<name>A0A1I1AYB8_9CELL</name>
<keyword evidence="4" id="KW-1185">Reference proteome</keyword>
<protein>
    <submittedName>
        <fullName evidence="3">Ig-like domain (Group 4)</fullName>
    </submittedName>
</protein>
<dbReference type="Gene3D" id="3.20.20.80">
    <property type="entry name" value="Glycosidases"/>
    <property type="match status" value="1"/>
</dbReference>
<evidence type="ECO:0000313" key="4">
    <source>
        <dbReference type="Proteomes" id="UP000199012"/>
    </source>
</evidence>
<dbReference type="PROSITE" id="PS50022">
    <property type="entry name" value="FA58C_3"/>
    <property type="match status" value="1"/>
</dbReference>
<feature type="signal peptide" evidence="1">
    <location>
        <begin position="1"/>
        <end position="38"/>
    </location>
</feature>
<dbReference type="PANTHER" id="PTHR42767:SF1">
    <property type="entry name" value="ENDO-BETA-1,6-GALACTANASE-LIKE DOMAIN-CONTAINING PROTEIN"/>
    <property type="match status" value="1"/>
</dbReference>
<dbReference type="InterPro" id="IPR000421">
    <property type="entry name" value="FA58C"/>
</dbReference>
<gene>
    <name evidence="3" type="ORF">SAMN05421867_1266</name>
</gene>
<dbReference type="InterPro" id="IPR039514">
    <property type="entry name" value="6GAL-like"/>
</dbReference>
<sequence length="1167" mass="121909">MPPTSHRSPTARRRQAALAAAVAATVGAGLVPGGPATAADPSSGSATAAAETRAVTLRPNPAYQGEPFQGWGTSLVWFANATGDYPADVRQDLYEKVFGPDGLNLNIARYNVGGGNASDVAPYLNDGSAVEGWWQPVTEATADTPALSNLYGPDGRPSTAQKLAFLEQWNPEDPSSYDLTADHTQRWWVDELTRRDQITHWETFSNSPPWFMTRSGYVSGAVRPTNGTPGENLLPEAEEKFAAYMKHVTQYLEDAHGIEVSTVDPFNEPNTTYWGTDIDPATGRPPTTYTQKQEGAIIQPPAQNRLVQDLAAQLAQEGTTTDAVISAMDETNPGLFMTNWNAWTDASRATVGQLNVHTYGTNDRRRVRDLAKSTNLPMWMSEVEGSWGGNVALGDSPGGWDRSNIANGLGMAGRIIDDLRELEPGAWVFWQPVEDAYKMENGNGGWGSIYIDFDCNYPGREGMSNRRLNDGDSPDEARCKVLTNQKYNTVRNFTHYIRPGDRLVPTDDTKTVTALRADGTGATLVHYNDTATAETVTLDLSLFGDVAQGATVTPVVTTKSPIEDVERNALVEGRPVAVDAATKAATLTVPAGSVVTFLVDGVTGVAEGARPVVDGGEYLLRGDASRRFLTAGPSGALTIEDLRVAAGSGAPVAGQRWTAHAVPGPDAGADAGAGQNGHAQAYVLRDGDGRALVGAGGAAARGQGGTVTATALSVDEALADPAAHWVLTTEDGVRWRWVNRVAAVSLDVSSARTAAGSPVALWSSNGATNQVFAPMPSDAFDVVGVEPQEVSTLRGQPATLPTTATLRYRIGETAQAPVTWPAVDPAVWKKNGTHTLTGSGTDPFGRPYTGAPLTLVVGKITAADPVSVTVPAGTTAAEVRALAPAVVPVQVATSTHRLTRAVSWDLAGLTDAALAQPGTVAVTGTVTTPNDPVPARLSVVVVGQATSSHLCRDLAGASVTASFTEGGYAAARTCDGSAGTSWSNWVSAGRTADTLTYELGRPAVVSGVAITFAEKAPATAAVRYRDAAGQWVAVGTPATNPALGTPLTVALPSVRTTAVQVALTMSRSYTKVAEVAITGAVPAPSSEAGLGRLLVDGKDVASFSATTSTYTVDAPPSRTPVVAAVPLDEDATVVVEQATAANARTATVTVTAPDGTTERYTVTFRSS</sequence>
<dbReference type="Proteomes" id="UP000199012">
    <property type="component" value="Unassembled WGS sequence"/>
</dbReference>
<dbReference type="Pfam" id="PF07532">
    <property type="entry name" value="Big_4"/>
    <property type="match status" value="1"/>
</dbReference>
<feature type="chain" id="PRO_5011789916" evidence="1">
    <location>
        <begin position="39"/>
        <end position="1167"/>
    </location>
</feature>
<dbReference type="SUPFAM" id="SSF50370">
    <property type="entry name" value="Ricin B-like lectins"/>
    <property type="match status" value="1"/>
</dbReference>
<dbReference type="InterPro" id="IPR035992">
    <property type="entry name" value="Ricin_B-like_lectins"/>
</dbReference>
<keyword evidence="1" id="KW-0732">Signal</keyword>
<evidence type="ECO:0000259" key="2">
    <source>
        <dbReference type="PROSITE" id="PS50022"/>
    </source>
</evidence>
<dbReference type="Pfam" id="PF00754">
    <property type="entry name" value="F5_F8_type_C"/>
    <property type="match status" value="1"/>
</dbReference>
<dbReference type="OrthoDB" id="9806701at2"/>
<evidence type="ECO:0000313" key="3">
    <source>
        <dbReference type="EMBL" id="SFB42406.1"/>
    </source>
</evidence>
<dbReference type="AlphaFoldDB" id="A0A1I1AYB8"/>
<dbReference type="PANTHER" id="PTHR42767">
    <property type="entry name" value="ENDO-BETA-1,6-GALACTANASE"/>
    <property type="match status" value="1"/>
</dbReference>
<proteinExistence type="predicted"/>
<dbReference type="SUPFAM" id="SSF49785">
    <property type="entry name" value="Galactose-binding domain-like"/>
    <property type="match status" value="1"/>
</dbReference>
<dbReference type="RefSeq" id="WP_090035296.1">
    <property type="nucleotide sequence ID" value="NZ_BONM01000050.1"/>
</dbReference>
<dbReference type="Gene3D" id="2.80.10.50">
    <property type="match status" value="1"/>
</dbReference>
<dbReference type="SUPFAM" id="SSF51445">
    <property type="entry name" value="(Trans)glycosidases"/>
    <property type="match status" value="1"/>
</dbReference>
<feature type="domain" description="F5/8 type C" evidence="2">
    <location>
        <begin position="937"/>
        <end position="1080"/>
    </location>
</feature>
<dbReference type="STRING" id="988821.SAMN05421867_1266"/>